<name>A0ABQ8U564_9EUKA</name>
<proteinExistence type="predicted"/>
<comment type="caution">
    <text evidence="2">The sequence shown here is derived from an EMBL/GenBank/DDBJ whole genome shotgun (WGS) entry which is preliminary data.</text>
</comment>
<evidence type="ECO:0000313" key="3">
    <source>
        <dbReference type="Proteomes" id="UP001141327"/>
    </source>
</evidence>
<sequence length="435" mass="47047">MSDTFFSFWNLDKILSSTKQLGVSACGATALCNTLDALGISQPLDKGVFISAVKTRLRRPDAPLVDYLLSRCEAGTTHADLIAGLSAIAPQATARFFPLHAETFLKEYLPSSISLPPLFSQPEALQALLTPGTLSRWLMYWMRERQCVPILTINPQEGDPRADAWHHQMACRVTITPGRATLSVLTCTLLHTLACLIQMACGVTITPGMEAILLTNPVEALPLAQAIPMVASPPVLRIRTIDVLRRCPRCPTSGRPVVPVPLEFPELPLRTQPRPLPSPPPPADGEPPTDETPAVQLPHPRPISLSPVTKSETTNSDADPSERLPAQRWVDLGVPDAITALVDMAQSIDASALHLSDESQQEQESETPVPEGMPTHIAIPCRYRAGVTLVTVSPDSAEMLRKAPHPFVEWASQCAGLVCDLAMGVSMRVSSTSEL</sequence>
<protein>
    <submittedName>
        <fullName evidence="2">Uncharacterized protein</fullName>
    </submittedName>
</protein>
<evidence type="ECO:0000313" key="2">
    <source>
        <dbReference type="EMBL" id="KAJ4454498.1"/>
    </source>
</evidence>
<gene>
    <name evidence="2" type="ORF">PAPYR_10760</name>
</gene>
<feature type="region of interest" description="Disordered" evidence="1">
    <location>
        <begin position="268"/>
        <end position="328"/>
    </location>
</feature>
<feature type="compositionally biased region" description="Polar residues" evidence="1">
    <location>
        <begin position="306"/>
        <end position="318"/>
    </location>
</feature>
<accession>A0ABQ8U564</accession>
<evidence type="ECO:0000256" key="1">
    <source>
        <dbReference type="SAM" id="MobiDB-lite"/>
    </source>
</evidence>
<feature type="compositionally biased region" description="Pro residues" evidence="1">
    <location>
        <begin position="274"/>
        <end position="285"/>
    </location>
</feature>
<reference evidence="2" key="1">
    <citation type="journal article" date="2022" name="bioRxiv">
        <title>Genomics of Preaxostyla Flagellates Illuminates Evolutionary Transitions and the Path Towards Mitochondrial Loss.</title>
        <authorList>
            <person name="Novak L.V.F."/>
            <person name="Treitli S.C."/>
            <person name="Pyrih J."/>
            <person name="Halakuc P."/>
            <person name="Pipaliya S.V."/>
            <person name="Vacek V."/>
            <person name="Brzon O."/>
            <person name="Soukal P."/>
            <person name="Eme L."/>
            <person name="Dacks J.B."/>
            <person name="Karnkowska A."/>
            <person name="Elias M."/>
            <person name="Hampl V."/>
        </authorList>
    </citation>
    <scope>NUCLEOTIDE SEQUENCE</scope>
    <source>
        <strain evidence="2">RCP-MX</strain>
    </source>
</reference>
<dbReference type="Proteomes" id="UP001141327">
    <property type="component" value="Unassembled WGS sequence"/>
</dbReference>
<keyword evidence="3" id="KW-1185">Reference proteome</keyword>
<dbReference type="EMBL" id="JAPMOS010000151">
    <property type="protein sequence ID" value="KAJ4454498.1"/>
    <property type="molecule type" value="Genomic_DNA"/>
</dbReference>
<feature type="region of interest" description="Disordered" evidence="1">
    <location>
        <begin position="354"/>
        <end position="375"/>
    </location>
</feature>
<organism evidence="2 3">
    <name type="scientific">Paratrimastix pyriformis</name>
    <dbReference type="NCBI Taxonomy" id="342808"/>
    <lineage>
        <taxon>Eukaryota</taxon>
        <taxon>Metamonada</taxon>
        <taxon>Preaxostyla</taxon>
        <taxon>Paratrimastigidae</taxon>
        <taxon>Paratrimastix</taxon>
    </lineage>
</organism>